<dbReference type="EC" id="2.7.13.3" evidence="2"/>
<evidence type="ECO:0000256" key="5">
    <source>
        <dbReference type="ARBA" id="ARBA00022741"/>
    </source>
</evidence>
<dbReference type="GO" id="GO:0016020">
    <property type="term" value="C:membrane"/>
    <property type="evidence" value="ECO:0007669"/>
    <property type="project" value="InterPro"/>
</dbReference>
<proteinExistence type="predicted"/>
<dbReference type="Pfam" id="PF07730">
    <property type="entry name" value="HisKA_3"/>
    <property type="match status" value="1"/>
</dbReference>
<keyword evidence="13" id="KW-1185">Reference proteome</keyword>
<organism evidence="12 13">
    <name type="scientific">Georgenia subflava</name>
    <dbReference type="NCBI Taxonomy" id="1622177"/>
    <lineage>
        <taxon>Bacteria</taxon>
        <taxon>Bacillati</taxon>
        <taxon>Actinomycetota</taxon>
        <taxon>Actinomycetes</taxon>
        <taxon>Micrococcales</taxon>
        <taxon>Bogoriellaceae</taxon>
        <taxon>Georgenia</taxon>
    </lineage>
</organism>
<name>A0A6N7ELY8_9MICO</name>
<evidence type="ECO:0000256" key="3">
    <source>
        <dbReference type="ARBA" id="ARBA00022553"/>
    </source>
</evidence>
<protein>
    <recommendedName>
        <fullName evidence="2">histidine kinase</fullName>
        <ecNumber evidence="2">2.7.13.3</ecNumber>
    </recommendedName>
</protein>
<evidence type="ECO:0000256" key="10">
    <source>
        <dbReference type="SAM" id="Phobius"/>
    </source>
</evidence>
<keyword evidence="6 12" id="KW-0418">Kinase</keyword>
<dbReference type="GO" id="GO:0005524">
    <property type="term" value="F:ATP binding"/>
    <property type="evidence" value="ECO:0007669"/>
    <property type="project" value="UniProtKB-KW"/>
</dbReference>
<dbReference type="Gene3D" id="3.30.565.10">
    <property type="entry name" value="Histidine kinase-like ATPase, C-terminal domain"/>
    <property type="match status" value="1"/>
</dbReference>
<gene>
    <name evidence="12" type="ORF">GB881_12530</name>
</gene>
<feature type="coiled-coil region" evidence="9">
    <location>
        <begin position="138"/>
        <end position="165"/>
    </location>
</feature>
<keyword evidence="10" id="KW-0472">Membrane</keyword>
<feature type="transmembrane region" description="Helical" evidence="10">
    <location>
        <begin position="110"/>
        <end position="130"/>
    </location>
</feature>
<keyword evidence="5" id="KW-0547">Nucleotide-binding</keyword>
<dbReference type="PANTHER" id="PTHR24421">
    <property type="entry name" value="NITRATE/NITRITE SENSOR PROTEIN NARX-RELATED"/>
    <property type="match status" value="1"/>
</dbReference>
<evidence type="ECO:0000256" key="1">
    <source>
        <dbReference type="ARBA" id="ARBA00000085"/>
    </source>
</evidence>
<dbReference type="Proteomes" id="UP000437709">
    <property type="component" value="Unassembled WGS sequence"/>
</dbReference>
<comment type="catalytic activity">
    <reaction evidence="1">
        <text>ATP + protein L-histidine = ADP + protein N-phospho-L-histidine.</text>
        <dbReference type="EC" id="2.7.13.3"/>
    </reaction>
</comment>
<feature type="transmembrane region" description="Helical" evidence="10">
    <location>
        <begin position="32"/>
        <end position="61"/>
    </location>
</feature>
<accession>A0A6N7ELY8</accession>
<dbReference type="InterPro" id="IPR011712">
    <property type="entry name" value="Sig_transdc_His_kin_sub3_dim/P"/>
</dbReference>
<keyword evidence="4" id="KW-0808">Transferase</keyword>
<dbReference type="InterPro" id="IPR036890">
    <property type="entry name" value="HATPase_C_sf"/>
</dbReference>
<dbReference type="Gene3D" id="1.20.5.1930">
    <property type="match status" value="1"/>
</dbReference>
<evidence type="ECO:0000256" key="6">
    <source>
        <dbReference type="ARBA" id="ARBA00022777"/>
    </source>
</evidence>
<evidence type="ECO:0000313" key="12">
    <source>
        <dbReference type="EMBL" id="MPV37857.1"/>
    </source>
</evidence>
<reference evidence="12 13" key="1">
    <citation type="submission" date="2019-10" db="EMBL/GenBank/DDBJ databases">
        <title>Georgenia wutianyii sp. nov. and Georgenia yuyongxinii sp. nov. isolated from plateau pika (Ochotona curzoniae) in the Qinghai-Tibet plateau of China.</title>
        <authorList>
            <person name="Tian Z."/>
        </authorList>
    </citation>
    <scope>NUCLEOTIDE SEQUENCE [LARGE SCALE GENOMIC DNA]</scope>
    <source>
        <strain evidence="12 13">JCM 19765</strain>
    </source>
</reference>
<keyword evidence="9" id="KW-0175">Coiled coil</keyword>
<evidence type="ECO:0000256" key="4">
    <source>
        <dbReference type="ARBA" id="ARBA00022679"/>
    </source>
</evidence>
<keyword evidence="8" id="KW-0902">Two-component regulatory system</keyword>
<dbReference type="OrthoDB" id="227596at2"/>
<sequence>MAAGVIGVAVLVGLTIVGEAQSDQLRPVLDIAAGLAAVALLPLVFRGPATAAVALAVLAALSPAATPPSTLATLHAGRALPTRRAVAVTAAATAAHVVRGLWRPMGELPFGWWVIIVVAVHAALLGWGALGRSRAQVIAALVERAERAEAVRETAEREARVQERTRIAREMHDVLAHRLSLVATYSGALEVRPDAAPEQLSRAAGVIREGTHRALEELREVVGVLREDSPDGALPRPQPGLGDVAALVEESRAAGTVVRLREDVDDAATVPGLSGRTVYRVVQEGLTNARKHAPGSVADVLVTGSPGAGLEVEVTNPLGPTPPSSLPGSSTGLVGLSERVSLAGGTLQHGVTPPGRFRLHARLPWPG</sequence>
<keyword evidence="3" id="KW-0597">Phosphoprotein</keyword>
<feature type="domain" description="Signal transduction histidine kinase subgroup 3 dimerisation and phosphoacceptor" evidence="11">
    <location>
        <begin position="163"/>
        <end position="228"/>
    </location>
</feature>
<dbReference type="PANTHER" id="PTHR24421:SF10">
    <property type="entry name" value="NITRATE_NITRITE SENSOR PROTEIN NARQ"/>
    <property type="match status" value="1"/>
</dbReference>
<evidence type="ECO:0000256" key="9">
    <source>
        <dbReference type="SAM" id="Coils"/>
    </source>
</evidence>
<dbReference type="InterPro" id="IPR050482">
    <property type="entry name" value="Sensor_HK_TwoCompSys"/>
</dbReference>
<dbReference type="GO" id="GO:0046983">
    <property type="term" value="F:protein dimerization activity"/>
    <property type="evidence" value="ECO:0007669"/>
    <property type="project" value="InterPro"/>
</dbReference>
<evidence type="ECO:0000256" key="8">
    <source>
        <dbReference type="ARBA" id="ARBA00023012"/>
    </source>
</evidence>
<dbReference type="AlphaFoldDB" id="A0A6N7ELY8"/>
<dbReference type="GO" id="GO:0000155">
    <property type="term" value="F:phosphorelay sensor kinase activity"/>
    <property type="evidence" value="ECO:0007669"/>
    <property type="project" value="InterPro"/>
</dbReference>
<keyword evidence="10" id="KW-0812">Transmembrane</keyword>
<evidence type="ECO:0000256" key="7">
    <source>
        <dbReference type="ARBA" id="ARBA00022840"/>
    </source>
</evidence>
<comment type="caution">
    <text evidence="12">The sequence shown here is derived from an EMBL/GenBank/DDBJ whole genome shotgun (WGS) entry which is preliminary data.</text>
</comment>
<keyword evidence="10" id="KW-1133">Transmembrane helix</keyword>
<dbReference type="CDD" id="cd16917">
    <property type="entry name" value="HATPase_UhpB-NarQ-NarX-like"/>
    <property type="match status" value="1"/>
</dbReference>
<evidence type="ECO:0000313" key="13">
    <source>
        <dbReference type="Proteomes" id="UP000437709"/>
    </source>
</evidence>
<evidence type="ECO:0000259" key="11">
    <source>
        <dbReference type="Pfam" id="PF07730"/>
    </source>
</evidence>
<dbReference type="EMBL" id="WHPC01000052">
    <property type="protein sequence ID" value="MPV37857.1"/>
    <property type="molecule type" value="Genomic_DNA"/>
</dbReference>
<keyword evidence="7" id="KW-0067">ATP-binding</keyword>
<evidence type="ECO:0000256" key="2">
    <source>
        <dbReference type="ARBA" id="ARBA00012438"/>
    </source>
</evidence>